<keyword evidence="7" id="KW-1185">Reference proteome</keyword>
<evidence type="ECO:0000256" key="2">
    <source>
        <dbReference type="ARBA" id="ARBA00005695"/>
    </source>
</evidence>
<proteinExistence type="inferred from homology"/>
<dbReference type="CDD" id="cd08505">
    <property type="entry name" value="PBP2_NikA_DppA_OppA_like_18"/>
    <property type="match status" value="1"/>
</dbReference>
<keyword evidence="4" id="KW-0732">Signal</keyword>
<dbReference type="Gene3D" id="3.10.105.10">
    <property type="entry name" value="Dipeptide-binding Protein, Domain 3"/>
    <property type="match status" value="1"/>
</dbReference>
<evidence type="ECO:0000313" key="7">
    <source>
        <dbReference type="Proteomes" id="UP000242886"/>
    </source>
</evidence>
<name>A0A7Z7HSX0_9PROT</name>
<evidence type="ECO:0000259" key="5">
    <source>
        <dbReference type="Pfam" id="PF00496"/>
    </source>
</evidence>
<organism evidence="6 7">
    <name type="scientific">Sterolibacterium denitrificans</name>
    <dbReference type="NCBI Taxonomy" id="157592"/>
    <lineage>
        <taxon>Bacteria</taxon>
        <taxon>Pseudomonadati</taxon>
        <taxon>Pseudomonadota</taxon>
        <taxon>Betaproteobacteria</taxon>
        <taxon>Nitrosomonadales</taxon>
        <taxon>Sterolibacteriaceae</taxon>
        <taxon>Sterolibacterium</taxon>
    </lineage>
</organism>
<sequence>MKHRQHWQRSARHFLRCRGYRDHLGRLGRLLCLAAMLLAAPIWSTAGMAAADPAKVLRLYFPAAEDGFDPAAFASLYSNIVSEAIFERLLTYDYLARPARLVPMVAETLPEVSADGRTYTFRLRKGIHFTPDPAFKGRPRELVAEDFIYSFKRFMDPQLRSPWQFMLEDKIVGLDELAAEARKTGRFDYDRPIAGLSAPDRHTLRIQLKAPDHNFSYIMAHTPFGALAREVVEAYGKELIAHPVGTGAYQLKEWKRRNRIVLTANPAYRGFTWHFAPSAEAVDTEIIRAMQGKPMPQIGRVEISIIEEPQSVWLAFKSGQLDVVNVPQQFIREALEDGELAGEFRRQGIRLYRATDPEITYTFFNFKDPLIGGFGKEKIALRRAIAMAYDVDEEIRVIRQGQAIRAQMPIPPGVVGHDAGYRSSIPHDPALANALLDRYGYRRGADGWRTLPDGAPLLLRIQGDASGAARQFDELWKKSLDRIGIRVEFPKSNFADNLKAAKSCKLQMMGAAWTADYPDGDNFMQNFYGPNLGQSNNGCYQSPAFDRLYEQVSKLPDSPERNRLFVQMSRQMEADTAISLHVTRRRTQLIRPGLTGYKKHPILHAEWMYLDIEPKRGR</sequence>
<dbReference type="InterPro" id="IPR000914">
    <property type="entry name" value="SBP_5_dom"/>
</dbReference>
<dbReference type="Pfam" id="PF00496">
    <property type="entry name" value="SBP_bac_5"/>
    <property type="match status" value="1"/>
</dbReference>
<evidence type="ECO:0000313" key="6">
    <source>
        <dbReference type="EMBL" id="SMB29483.1"/>
    </source>
</evidence>
<dbReference type="PANTHER" id="PTHR30290">
    <property type="entry name" value="PERIPLASMIC BINDING COMPONENT OF ABC TRANSPORTER"/>
    <property type="match status" value="1"/>
</dbReference>
<dbReference type="AlphaFoldDB" id="A0A7Z7HSX0"/>
<evidence type="ECO:0000256" key="4">
    <source>
        <dbReference type="ARBA" id="ARBA00022729"/>
    </source>
</evidence>
<dbReference type="PIRSF" id="PIRSF002741">
    <property type="entry name" value="MppA"/>
    <property type="match status" value="1"/>
</dbReference>
<dbReference type="Proteomes" id="UP000242886">
    <property type="component" value="Chromosome SDENCHOL"/>
</dbReference>
<gene>
    <name evidence="6" type="primary">hbpA</name>
    <name evidence="6" type="ORF">SDENCHOL_20835</name>
</gene>
<dbReference type="RefSeq" id="WP_197706908.1">
    <property type="nucleotide sequence ID" value="NZ_LFZK01000001.1"/>
</dbReference>
<comment type="subcellular location">
    <subcellularLocation>
        <location evidence="1">Cell envelope</location>
    </subcellularLocation>
</comment>
<protein>
    <submittedName>
        <fullName evidence="6">Heme-binding protein A</fullName>
    </submittedName>
</protein>
<dbReference type="Gene3D" id="3.40.190.10">
    <property type="entry name" value="Periplasmic binding protein-like II"/>
    <property type="match status" value="1"/>
</dbReference>
<accession>A0A7Z7HSX0</accession>
<dbReference type="PANTHER" id="PTHR30290:SF10">
    <property type="entry name" value="PERIPLASMIC OLIGOPEPTIDE-BINDING PROTEIN-RELATED"/>
    <property type="match status" value="1"/>
</dbReference>
<dbReference type="SUPFAM" id="SSF53850">
    <property type="entry name" value="Periplasmic binding protein-like II"/>
    <property type="match status" value="1"/>
</dbReference>
<reference evidence="6" key="1">
    <citation type="submission" date="2017-03" db="EMBL/GenBank/DDBJ databases">
        <authorList>
            <consortium name="AG Boll"/>
        </authorList>
    </citation>
    <scope>NUCLEOTIDE SEQUENCE [LARGE SCALE GENOMIC DNA]</scope>
    <source>
        <strain evidence="6">Chol</strain>
    </source>
</reference>
<dbReference type="GO" id="GO:0015833">
    <property type="term" value="P:peptide transport"/>
    <property type="evidence" value="ECO:0007669"/>
    <property type="project" value="TreeGrafter"/>
</dbReference>
<dbReference type="GO" id="GO:0030288">
    <property type="term" value="C:outer membrane-bounded periplasmic space"/>
    <property type="evidence" value="ECO:0007669"/>
    <property type="project" value="UniProtKB-ARBA"/>
</dbReference>
<evidence type="ECO:0000256" key="3">
    <source>
        <dbReference type="ARBA" id="ARBA00022448"/>
    </source>
</evidence>
<dbReference type="InterPro" id="IPR039424">
    <property type="entry name" value="SBP_5"/>
</dbReference>
<evidence type="ECO:0000256" key="1">
    <source>
        <dbReference type="ARBA" id="ARBA00004196"/>
    </source>
</evidence>
<dbReference type="GO" id="GO:0043190">
    <property type="term" value="C:ATP-binding cassette (ABC) transporter complex"/>
    <property type="evidence" value="ECO:0007669"/>
    <property type="project" value="InterPro"/>
</dbReference>
<comment type="similarity">
    <text evidence="2">Belongs to the bacterial solute-binding protein 5 family.</text>
</comment>
<feature type="domain" description="Solute-binding protein family 5" evidence="5">
    <location>
        <begin position="101"/>
        <end position="531"/>
    </location>
</feature>
<dbReference type="GO" id="GO:1904680">
    <property type="term" value="F:peptide transmembrane transporter activity"/>
    <property type="evidence" value="ECO:0007669"/>
    <property type="project" value="TreeGrafter"/>
</dbReference>
<keyword evidence="3" id="KW-0813">Transport</keyword>
<dbReference type="InterPro" id="IPR030678">
    <property type="entry name" value="Peptide/Ni-bd"/>
</dbReference>
<dbReference type="EMBL" id="LT837803">
    <property type="protein sequence ID" value="SMB29483.1"/>
    <property type="molecule type" value="Genomic_DNA"/>
</dbReference>